<comment type="similarity">
    <text evidence="4">Belongs to the ETF-QO/FixC family.</text>
</comment>
<dbReference type="InterPro" id="IPR036188">
    <property type="entry name" value="FAD/NAD-bd_sf"/>
</dbReference>
<dbReference type="GO" id="GO:0046872">
    <property type="term" value="F:metal ion binding"/>
    <property type="evidence" value="ECO:0007669"/>
    <property type="project" value="UniProtKB-KW"/>
</dbReference>
<feature type="domain" description="ETF-QO/FixX C-terminal" evidence="20">
    <location>
        <begin position="494"/>
        <end position="597"/>
    </location>
</feature>
<keyword evidence="9 19" id="KW-0274">FAD</keyword>
<keyword evidence="14 19" id="KW-0411">Iron-sulfur</keyword>
<dbReference type="SUPFAM" id="SSF54862">
    <property type="entry name" value="4Fe-4S ferredoxins"/>
    <property type="match status" value="1"/>
</dbReference>
<dbReference type="GO" id="GO:0004174">
    <property type="term" value="F:electron-transferring-flavoprotein dehydrogenase activity"/>
    <property type="evidence" value="ECO:0007669"/>
    <property type="project" value="UniProtKB-UniRule"/>
</dbReference>
<evidence type="ECO:0000256" key="7">
    <source>
        <dbReference type="ARBA" id="ARBA00022723"/>
    </source>
</evidence>
<dbReference type="Gene3D" id="3.50.50.60">
    <property type="entry name" value="FAD/NAD(P)-binding domain"/>
    <property type="match status" value="1"/>
</dbReference>
<evidence type="ECO:0000259" key="21">
    <source>
        <dbReference type="Pfam" id="PF21162"/>
    </source>
</evidence>
<feature type="domain" description="ETF-QO/FixC ubiquinone-binding" evidence="21">
    <location>
        <begin position="259"/>
        <end position="352"/>
    </location>
</feature>
<organism evidence="22 23">
    <name type="scientific">Protomyces lactucae-debilis</name>
    <dbReference type="NCBI Taxonomy" id="2754530"/>
    <lineage>
        <taxon>Eukaryota</taxon>
        <taxon>Fungi</taxon>
        <taxon>Dikarya</taxon>
        <taxon>Ascomycota</taxon>
        <taxon>Taphrinomycotina</taxon>
        <taxon>Taphrinomycetes</taxon>
        <taxon>Taphrinales</taxon>
        <taxon>Protomycetaceae</taxon>
        <taxon>Protomyces</taxon>
    </lineage>
</organism>
<evidence type="ECO:0000256" key="16">
    <source>
        <dbReference type="ARBA" id="ARBA00023128"/>
    </source>
</evidence>
<keyword evidence="13 19" id="KW-0408">Iron</keyword>
<evidence type="ECO:0000256" key="14">
    <source>
        <dbReference type="ARBA" id="ARBA00023014"/>
    </source>
</evidence>
<comment type="caution">
    <text evidence="22">The sequence shown here is derived from an EMBL/GenBank/DDBJ whole genome shotgun (WGS) entry which is preliminary data.</text>
</comment>
<evidence type="ECO:0000256" key="12">
    <source>
        <dbReference type="ARBA" id="ARBA00023002"/>
    </source>
</evidence>
<dbReference type="PANTHER" id="PTHR10617">
    <property type="entry name" value="ELECTRON TRANSFER FLAVOPROTEIN-UBIQUINONE OXIDOREDUCTASE"/>
    <property type="match status" value="1"/>
</dbReference>
<dbReference type="Pfam" id="PF05187">
    <property type="entry name" value="Fer4_ETF_QO"/>
    <property type="match status" value="1"/>
</dbReference>
<keyword evidence="23" id="KW-1185">Reference proteome</keyword>
<dbReference type="FunFam" id="3.30.70.20:FF:000015">
    <property type="entry name" value="Electron transfer flavoprotein-ubiquinone oxidoreductase"/>
    <property type="match status" value="1"/>
</dbReference>
<proteinExistence type="inferred from homology"/>
<keyword evidence="15 19" id="KW-0830">Ubiquinone</keyword>
<keyword evidence="11 19" id="KW-0249">Electron transport</keyword>
<dbReference type="RefSeq" id="XP_040728485.1">
    <property type="nucleotide sequence ID" value="XM_040872058.1"/>
</dbReference>
<keyword evidence="6 19" id="KW-0285">Flavoprotein</keyword>
<dbReference type="AlphaFoldDB" id="A0A1Y2FVG2"/>
<comment type="function">
    <text evidence="2 19">Accepts electrons from ETF and reduces ubiquinone.</text>
</comment>
<evidence type="ECO:0000256" key="10">
    <source>
        <dbReference type="ARBA" id="ARBA00022946"/>
    </source>
</evidence>
<keyword evidence="7 19" id="KW-0479">Metal-binding</keyword>
<dbReference type="InterPro" id="IPR049398">
    <property type="entry name" value="ETF-QO/FixC_UQ-bd"/>
</dbReference>
<evidence type="ECO:0000313" key="23">
    <source>
        <dbReference type="Proteomes" id="UP000193685"/>
    </source>
</evidence>
<evidence type="ECO:0000256" key="17">
    <source>
        <dbReference type="ARBA" id="ARBA00023136"/>
    </source>
</evidence>
<keyword evidence="8" id="KW-0999">Mitochondrion inner membrane</keyword>
<keyword evidence="16" id="KW-0496">Mitochondrion</keyword>
<protein>
    <recommendedName>
        <fullName evidence="19">Electron transfer flavoprotein-ubiquinone oxidoreductase</fullName>
        <shortName evidence="19">ETF-QO</shortName>
        <ecNumber evidence="19">1.5.5.1</ecNumber>
    </recommendedName>
</protein>
<dbReference type="Pfam" id="PF21162">
    <property type="entry name" value="ETFQO_UQ-bd"/>
    <property type="match status" value="1"/>
</dbReference>
<keyword evidence="12 19" id="KW-0560">Oxidoreductase</keyword>
<evidence type="ECO:0000256" key="15">
    <source>
        <dbReference type="ARBA" id="ARBA00023075"/>
    </source>
</evidence>
<dbReference type="PANTHER" id="PTHR10617:SF107">
    <property type="entry name" value="ELECTRON TRANSFER FLAVOPROTEIN-UBIQUINONE OXIDOREDUCTASE, MITOCHONDRIAL"/>
    <property type="match status" value="1"/>
</dbReference>
<reference evidence="22 23" key="1">
    <citation type="submission" date="2016-07" db="EMBL/GenBank/DDBJ databases">
        <title>Pervasive Adenine N6-methylation of Active Genes in Fungi.</title>
        <authorList>
            <consortium name="DOE Joint Genome Institute"/>
            <person name="Mondo S.J."/>
            <person name="Dannebaum R.O."/>
            <person name="Kuo R.C."/>
            <person name="Labutti K."/>
            <person name="Haridas S."/>
            <person name="Kuo A."/>
            <person name="Salamov A."/>
            <person name="Ahrendt S.R."/>
            <person name="Lipzen A."/>
            <person name="Sullivan W."/>
            <person name="Andreopoulos W.B."/>
            <person name="Clum A."/>
            <person name="Lindquist E."/>
            <person name="Daum C."/>
            <person name="Ramamoorthy G.K."/>
            <person name="Gryganskyi A."/>
            <person name="Culley D."/>
            <person name="Magnuson J.K."/>
            <person name="James T.Y."/>
            <person name="O'Malley M.A."/>
            <person name="Stajich J.E."/>
            <person name="Spatafora J.W."/>
            <person name="Visel A."/>
            <person name="Grigoriev I.V."/>
        </authorList>
    </citation>
    <scope>NUCLEOTIDE SEQUENCE [LARGE SCALE GENOMIC DNA]</scope>
    <source>
        <strain evidence="22 23">12-1054</strain>
    </source>
</reference>
<evidence type="ECO:0000259" key="20">
    <source>
        <dbReference type="Pfam" id="PF05187"/>
    </source>
</evidence>
<dbReference type="Gene3D" id="3.30.70.20">
    <property type="match status" value="1"/>
</dbReference>
<gene>
    <name evidence="22" type="ORF">BCR37DRAFT_404222</name>
</gene>
<dbReference type="SUPFAM" id="SSF51905">
    <property type="entry name" value="FAD/NAD(P)-binding domain"/>
    <property type="match status" value="1"/>
</dbReference>
<evidence type="ECO:0000256" key="19">
    <source>
        <dbReference type="RuleBase" id="RU366068"/>
    </source>
</evidence>
<sequence>MLFRKALWSVPVTIRCRLTRPGPRQAARFSVSAFRGLASVDESFDPNSMERTEDEVDLCIVGGGPAGLCAAIRRFKQLADKAGKDYRVMVLEKAPDLGAHILSGAVIETRALDELLPGWLTSDDKPANMTPVEKDKMRFLTADMSIPLPAPPQMHNAGNIIVEMSSVVRWLAEKAEALGIELYPGFGGAEVLYHSDGSVKGVATSDLGVGRDDKPTAEFERGMAFHARTTLFAEGAHGSLTKKLVKQFDLRKDAQPQTYGLGLKEVWEVKDENFRKGEVSHSLGFPLKNDTYGGGWMYHYGDNLVSVGLVVGLDYPNPWLNPYMEFQRMKHHPHYASVLKGGKCLSYGARALNEGGLQSIPKLTFPGGALIGCSAGLLNVPKIKGTHNAMKSGMLAAEAAFEAFEQEQEGAIELTAYAENLKNSWVYEELHQVRNIRPSFHNPLGNFGGILYSGLDTILLRGQAPWTLKHPTTDAAATQSADSCEKIEYPKPDGELSFDLLTNLARTGTYHEENIPVHLRVKDWEKHTQEAYPRYQGIETRFCPAGVYEYNEDPKAPLGVKFNINSQNCIHCKTCDIKVPTQDIDWQIPSVSGGPKYAY</sequence>
<evidence type="ECO:0000256" key="18">
    <source>
        <dbReference type="ARBA" id="ARBA00052682"/>
    </source>
</evidence>
<comment type="catalytic activity">
    <reaction evidence="18 19">
        <text>a ubiquinone + reduced [electron-transfer flavoprotein] = a ubiquinol + oxidized [electron-transfer flavoprotein] + H(+)</text>
        <dbReference type="Rhea" id="RHEA:24052"/>
        <dbReference type="Rhea" id="RHEA-COMP:9565"/>
        <dbReference type="Rhea" id="RHEA-COMP:9566"/>
        <dbReference type="Rhea" id="RHEA-COMP:10685"/>
        <dbReference type="Rhea" id="RHEA-COMP:10686"/>
        <dbReference type="ChEBI" id="CHEBI:15378"/>
        <dbReference type="ChEBI" id="CHEBI:16389"/>
        <dbReference type="ChEBI" id="CHEBI:17976"/>
        <dbReference type="ChEBI" id="CHEBI:57692"/>
        <dbReference type="ChEBI" id="CHEBI:58307"/>
        <dbReference type="EC" id="1.5.5.1"/>
    </reaction>
</comment>
<dbReference type="GeneID" id="63788657"/>
<dbReference type="Gene3D" id="3.30.9.90">
    <property type="match status" value="1"/>
</dbReference>
<evidence type="ECO:0000256" key="5">
    <source>
        <dbReference type="ARBA" id="ARBA00022448"/>
    </source>
</evidence>
<evidence type="ECO:0000256" key="9">
    <source>
        <dbReference type="ARBA" id="ARBA00022827"/>
    </source>
</evidence>
<dbReference type="STRING" id="56484.A0A1Y2FVG2"/>
<evidence type="ECO:0000256" key="8">
    <source>
        <dbReference type="ARBA" id="ARBA00022792"/>
    </source>
</evidence>
<evidence type="ECO:0000256" key="13">
    <source>
        <dbReference type="ARBA" id="ARBA00023004"/>
    </source>
</evidence>
<evidence type="ECO:0000256" key="1">
    <source>
        <dbReference type="ARBA" id="ARBA00001974"/>
    </source>
</evidence>
<dbReference type="InterPro" id="IPR007859">
    <property type="entry name" value="ETF-QO/FixX_C"/>
</dbReference>
<dbReference type="SUPFAM" id="SSF54373">
    <property type="entry name" value="FAD-linked reductases, C-terminal domain"/>
    <property type="match status" value="1"/>
</dbReference>
<dbReference type="EMBL" id="MCFI01000001">
    <property type="protein sequence ID" value="ORY87990.1"/>
    <property type="molecule type" value="Genomic_DNA"/>
</dbReference>
<keyword evidence="10" id="KW-0809">Transit peptide</keyword>
<evidence type="ECO:0000256" key="2">
    <source>
        <dbReference type="ARBA" id="ARBA00002819"/>
    </source>
</evidence>
<evidence type="ECO:0000256" key="11">
    <source>
        <dbReference type="ARBA" id="ARBA00022982"/>
    </source>
</evidence>
<keyword evidence="17" id="KW-0472">Membrane</keyword>
<evidence type="ECO:0000256" key="6">
    <source>
        <dbReference type="ARBA" id="ARBA00022630"/>
    </source>
</evidence>
<dbReference type="GO" id="GO:0005743">
    <property type="term" value="C:mitochondrial inner membrane"/>
    <property type="evidence" value="ECO:0007669"/>
    <property type="project" value="UniProtKB-SubCell"/>
</dbReference>
<comment type="cofactor">
    <cofactor evidence="1 19">
        <name>FAD</name>
        <dbReference type="ChEBI" id="CHEBI:57692"/>
    </cofactor>
</comment>
<dbReference type="InterPro" id="IPR040156">
    <property type="entry name" value="ETF-QO"/>
</dbReference>
<accession>A0A1Y2FVG2</accession>
<name>A0A1Y2FVG2_PROLT</name>
<dbReference type="EC" id="1.5.5.1" evidence="19"/>
<dbReference type="Proteomes" id="UP000193685">
    <property type="component" value="Unassembled WGS sequence"/>
</dbReference>
<dbReference type="OMA" id="INFQNCV"/>
<evidence type="ECO:0000256" key="3">
    <source>
        <dbReference type="ARBA" id="ARBA00004273"/>
    </source>
</evidence>
<evidence type="ECO:0000313" key="22">
    <source>
        <dbReference type="EMBL" id="ORY87990.1"/>
    </source>
</evidence>
<comment type="cofactor">
    <cofactor evidence="19">
        <name>[4Fe-4S] cluster</name>
        <dbReference type="ChEBI" id="CHEBI:49883"/>
    </cofactor>
    <text evidence="19">Binds 1 [4Fe-4S] cluster.</text>
</comment>
<comment type="subcellular location">
    <subcellularLocation>
        <location evidence="3">Mitochondrion inner membrane</location>
    </subcellularLocation>
</comment>
<dbReference type="Pfam" id="PF13450">
    <property type="entry name" value="NAD_binding_8"/>
    <property type="match status" value="1"/>
</dbReference>
<evidence type="ECO:0000256" key="4">
    <source>
        <dbReference type="ARBA" id="ARBA00006796"/>
    </source>
</evidence>
<dbReference type="GO" id="GO:0051539">
    <property type="term" value="F:4 iron, 4 sulfur cluster binding"/>
    <property type="evidence" value="ECO:0007669"/>
    <property type="project" value="UniProtKB-UniRule"/>
</dbReference>
<dbReference type="OrthoDB" id="437331at2759"/>
<keyword evidence="5 19" id="KW-0813">Transport</keyword>